<dbReference type="InterPro" id="IPR013767">
    <property type="entry name" value="PAS_fold"/>
</dbReference>
<dbReference type="Gene3D" id="3.30.450.20">
    <property type="entry name" value="PAS domain"/>
    <property type="match status" value="2"/>
</dbReference>
<organism evidence="10 11">
    <name type="scientific">Lentzea cavernae</name>
    <dbReference type="NCBI Taxonomy" id="2020703"/>
    <lineage>
        <taxon>Bacteria</taxon>
        <taxon>Bacillati</taxon>
        <taxon>Actinomycetota</taxon>
        <taxon>Actinomycetes</taxon>
        <taxon>Pseudonocardiales</taxon>
        <taxon>Pseudonocardiaceae</taxon>
        <taxon>Lentzea</taxon>
    </lineage>
</organism>
<evidence type="ECO:0000259" key="7">
    <source>
        <dbReference type="PROSITE" id="PS50112"/>
    </source>
</evidence>
<dbReference type="InterPro" id="IPR022641">
    <property type="entry name" value="CheR_N"/>
</dbReference>
<dbReference type="SUPFAM" id="SSF55785">
    <property type="entry name" value="PYP-like sensor domain (PAS domain)"/>
    <property type="match status" value="2"/>
</dbReference>
<evidence type="ECO:0000256" key="1">
    <source>
        <dbReference type="ARBA" id="ARBA00001541"/>
    </source>
</evidence>
<feature type="domain" description="PAC" evidence="8">
    <location>
        <begin position="371"/>
        <end position="423"/>
    </location>
</feature>
<dbReference type="NCBIfam" id="TIGR00229">
    <property type="entry name" value="sensory_box"/>
    <property type="match status" value="2"/>
</dbReference>
<dbReference type="InterPro" id="IPR036804">
    <property type="entry name" value="CheR_N_sf"/>
</dbReference>
<dbReference type="SUPFAM" id="SSF53335">
    <property type="entry name" value="S-adenosyl-L-methionine-dependent methyltransferases"/>
    <property type="match status" value="1"/>
</dbReference>
<accession>A0ABQ3MEU1</accession>
<reference evidence="11" key="1">
    <citation type="journal article" date="2019" name="Int. J. Syst. Evol. Microbiol.">
        <title>The Global Catalogue of Microorganisms (GCM) 10K type strain sequencing project: providing services to taxonomists for standard genome sequencing and annotation.</title>
        <authorList>
            <consortium name="The Broad Institute Genomics Platform"/>
            <consortium name="The Broad Institute Genome Sequencing Center for Infectious Disease"/>
            <person name="Wu L."/>
            <person name="Ma J."/>
        </authorList>
    </citation>
    <scope>NUCLEOTIDE SEQUENCE [LARGE SCALE GENOMIC DNA]</scope>
    <source>
        <strain evidence="11">CGMCC 4.7367</strain>
    </source>
</reference>
<feature type="domain" description="CheR-type methyltransferase" evidence="9">
    <location>
        <begin position="1"/>
        <end position="272"/>
    </location>
</feature>
<dbReference type="Gene3D" id="3.40.50.150">
    <property type="entry name" value="Vaccinia Virus protein VP39"/>
    <property type="match status" value="1"/>
</dbReference>
<dbReference type="InterPro" id="IPR000780">
    <property type="entry name" value="CheR_MeTrfase"/>
</dbReference>
<dbReference type="Gene3D" id="1.10.155.10">
    <property type="entry name" value="Chemotaxis receptor methyltransferase CheR, N-terminal domain"/>
    <property type="match status" value="1"/>
</dbReference>
<dbReference type="Proteomes" id="UP000605568">
    <property type="component" value="Unassembled WGS sequence"/>
</dbReference>
<dbReference type="SUPFAM" id="SSF47757">
    <property type="entry name" value="Chemotaxis receptor methyltransferase CheR, N-terminal domain"/>
    <property type="match status" value="1"/>
</dbReference>
<dbReference type="PANTHER" id="PTHR24422">
    <property type="entry name" value="CHEMOTAXIS PROTEIN METHYLTRANSFERASE"/>
    <property type="match status" value="1"/>
</dbReference>
<dbReference type="Pfam" id="PF08448">
    <property type="entry name" value="PAS_4"/>
    <property type="match status" value="1"/>
</dbReference>
<evidence type="ECO:0000313" key="10">
    <source>
        <dbReference type="EMBL" id="GHH40660.1"/>
    </source>
</evidence>
<dbReference type="InterPro" id="IPR000014">
    <property type="entry name" value="PAS"/>
</dbReference>
<keyword evidence="11" id="KW-1185">Reference proteome</keyword>
<dbReference type="PRINTS" id="PR00996">
    <property type="entry name" value="CHERMTFRASE"/>
</dbReference>
<dbReference type="PROSITE" id="PS50112">
    <property type="entry name" value="PAS"/>
    <property type="match status" value="1"/>
</dbReference>
<dbReference type="CDD" id="cd00130">
    <property type="entry name" value="PAS"/>
    <property type="match status" value="2"/>
</dbReference>
<dbReference type="Pfam" id="PF03705">
    <property type="entry name" value="CheR_N"/>
    <property type="match status" value="1"/>
</dbReference>
<evidence type="ECO:0000259" key="9">
    <source>
        <dbReference type="PROSITE" id="PS50123"/>
    </source>
</evidence>
<keyword evidence="3" id="KW-0489">Methyltransferase</keyword>
<dbReference type="SMART" id="SM00091">
    <property type="entry name" value="PAS"/>
    <property type="match status" value="2"/>
</dbReference>
<proteinExistence type="predicted"/>
<dbReference type="InterPro" id="IPR000700">
    <property type="entry name" value="PAS-assoc_C"/>
</dbReference>
<dbReference type="Pfam" id="PF00989">
    <property type="entry name" value="PAS"/>
    <property type="match status" value="1"/>
</dbReference>
<dbReference type="PROSITE" id="PS50113">
    <property type="entry name" value="PAC"/>
    <property type="match status" value="1"/>
</dbReference>
<protein>
    <recommendedName>
        <fullName evidence="2">protein-glutamate O-methyltransferase</fullName>
        <ecNumber evidence="2">2.1.1.80</ecNumber>
    </recommendedName>
</protein>
<evidence type="ECO:0000256" key="3">
    <source>
        <dbReference type="ARBA" id="ARBA00022603"/>
    </source>
</evidence>
<feature type="coiled-coil region" evidence="6">
    <location>
        <begin position="411"/>
        <end position="494"/>
    </location>
</feature>
<evidence type="ECO:0000256" key="2">
    <source>
        <dbReference type="ARBA" id="ARBA00012534"/>
    </source>
</evidence>
<dbReference type="RefSeq" id="WP_191298911.1">
    <property type="nucleotide sequence ID" value="NZ_BNAR01000004.1"/>
</dbReference>
<comment type="caution">
    <text evidence="10">The sequence shown here is derived from an EMBL/GenBank/DDBJ whole genome shotgun (WGS) entry which is preliminary data.</text>
</comment>
<evidence type="ECO:0000256" key="5">
    <source>
        <dbReference type="ARBA" id="ARBA00022691"/>
    </source>
</evidence>
<dbReference type="EC" id="2.1.1.80" evidence="2"/>
<dbReference type="SMART" id="SM00138">
    <property type="entry name" value="MeTrc"/>
    <property type="match status" value="1"/>
</dbReference>
<sequence>MNARRPDPDQAFEDVLLYLKESRGFDFTGYKRTSLQRRVRHRMNQIGIEDYPDYIDQLQVNADEFSALFNTILINVTGFFRDTEAWTYLREDVIPAILAERGPDDPIRVWSAGCASGEEAYSLAMALAEAMGPDRFRQQVKIYATDVDNEALTQARLASYGERDLQSVPPEFTAKYFEQQNGRYSFRKDLRRSVIFGRNDLVQDAPISRIDLLVCRNTLMYFNQETQSKILGRFHFALVPKGVLFLGKAEMLLSHSRIFDPIDLKRRIFRKAPNGSGSAAGFVSHPVVHDRRVDVGGIDELREHAFSASPVAQVVVTADDVVALANQQAQTTFGLSPKDVGRPLRDLDLSYRPIELRGYVEQARLERKSLRVKDVEWLRGPGESLWFEIHVNPLVGVDNTILGVSVVFHDVTSARRLLEDLEYANRQLESAYEELQSTNEELETTNEELQSTVEELETTNEELQSTNEELETMNEELQSTNDELQTINDTLRERSVELDQVNEFLESILTSLRAGVVVLDLQMRVLAWNRGAEELWGVRRDEAEGEHLLNLDIGLPVADLRPVVRSALSDAAFIDEVKVSAVNRRGREVVVRVVCSSLRNNDGEPGGAILVMEQQTDQV</sequence>
<keyword evidence="4" id="KW-0808">Transferase</keyword>
<dbReference type="InterPro" id="IPR013656">
    <property type="entry name" value="PAS_4"/>
</dbReference>
<feature type="domain" description="PAS" evidence="7">
    <location>
        <begin position="501"/>
        <end position="549"/>
    </location>
</feature>
<evidence type="ECO:0000256" key="4">
    <source>
        <dbReference type="ARBA" id="ARBA00022679"/>
    </source>
</evidence>
<dbReference type="InterPro" id="IPR029063">
    <property type="entry name" value="SAM-dependent_MTases_sf"/>
</dbReference>
<keyword evidence="6" id="KW-0175">Coiled coil</keyword>
<dbReference type="InterPro" id="IPR035965">
    <property type="entry name" value="PAS-like_dom_sf"/>
</dbReference>
<dbReference type="PROSITE" id="PS50123">
    <property type="entry name" value="CHER"/>
    <property type="match status" value="1"/>
</dbReference>
<dbReference type="Pfam" id="PF01739">
    <property type="entry name" value="CheR"/>
    <property type="match status" value="1"/>
</dbReference>
<evidence type="ECO:0000259" key="8">
    <source>
        <dbReference type="PROSITE" id="PS50113"/>
    </source>
</evidence>
<name>A0ABQ3MEU1_9PSEU</name>
<evidence type="ECO:0000256" key="6">
    <source>
        <dbReference type="SAM" id="Coils"/>
    </source>
</evidence>
<dbReference type="Gene3D" id="1.10.287.620">
    <property type="entry name" value="Helix Hairpins"/>
    <property type="match status" value="1"/>
</dbReference>
<evidence type="ECO:0000313" key="11">
    <source>
        <dbReference type="Proteomes" id="UP000605568"/>
    </source>
</evidence>
<dbReference type="InterPro" id="IPR022642">
    <property type="entry name" value="CheR_C"/>
</dbReference>
<dbReference type="InterPro" id="IPR050903">
    <property type="entry name" value="Bact_Chemotaxis_MeTrfase"/>
</dbReference>
<gene>
    <name evidence="10" type="primary">cheR</name>
    <name evidence="10" type="ORF">GCM10017774_34390</name>
</gene>
<dbReference type="PANTHER" id="PTHR24422:SF10">
    <property type="entry name" value="CHEMOTAXIS PROTEIN METHYLTRANSFERASE 2"/>
    <property type="match status" value="1"/>
</dbReference>
<comment type="catalytic activity">
    <reaction evidence="1">
        <text>L-glutamyl-[protein] + S-adenosyl-L-methionine = [protein]-L-glutamate 5-O-methyl ester + S-adenosyl-L-homocysteine</text>
        <dbReference type="Rhea" id="RHEA:24452"/>
        <dbReference type="Rhea" id="RHEA-COMP:10208"/>
        <dbReference type="Rhea" id="RHEA-COMP:10311"/>
        <dbReference type="ChEBI" id="CHEBI:29973"/>
        <dbReference type="ChEBI" id="CHEBI:57856"/>
        <dbReference type="ChEBI" id="CHEBI:59789"/>
        <dbReference type="ChEBI" id="CHEBI:82795"/>
        <dbReference type="EC" id="2.1.1.80"/>
    </reaction>
</comment>
<keyword evidence="5" id="KW-0949">S-adenosyl-L-methionine</keyword>
<dbReference type="EMBL" id="BNAR01000004">
    <property type="protein sequence ID" value="GHH40660.1"/>
    <property type="molecule type" value="Genomic_DNA"/>
</dbReference>